<keyword evidence="2" id="KW-1133">Transmembrane helix</keyword>
<feature type="region of interest" description="Disordered" evidence="1">
    <location>
        <begin position="1"/>
        <end position="48"/>
    </location>
</feature>
<dbReference type="Proteomes" id="UP000229631">
    <property type="component" value="Unassembled WGS sequence"/>
</dbReference>
<feature type="compositionally biased region" description="Pro residues" evidence="1">
    <location>
        <begin position="27"/>
        <end position="36"/>
    </location>
</feature>
<dbReference type="AlphaFoldDB" id="A0A2M7BBZ0"/>
<organism evidence="3 4">
    <name type="scientific">Candidatus Shapirobacteria bacterium CG03_land_8_20_14_0_80_39_12</name>
    <dbReference type="NCBI Taxonomy" id="1974879"/>
    <lineage>
        <taxon>Bacteria</taxon>
        <taxon>Candidatus Shapironibacteriota</taxon>
    </lineage>
</organism>
<feature type="transmembrane region" description="Helical" evidence="2">
    <location>
        <begin position="69"/>
        <end position="90"/>
    </location>
</feature>
<sequence length="522" mass="53747">MDDPANSTTTPPEPFWHAENKTEPVTVPTPPPPVSPPSLTADEPIISTTSSSEPSVVIKSKKSGSGTKVILGVLIFLLISAAGVLGYMAIQGKGLPFNLGKKAAGCEGAYKICGLNGACGASNDCACFLDYNTCTFADWSCCSTQPPSQPPSPPVPTSPGQPSECTVSWVPEGSAGLCIKADGAEVKAKICLNAANCTGGTRSFTYRRTVANCSGTSCAGTCGNEGEMRTLTVLPGQLCAEETVGCSVTNKCGNCQVDANGYGERAWQDSGCTVIPTNTPVPTSTPRPTATPIPTTPSCSGLILSQSTITLGQSVTVSANISNYGLIRYGVCTGGTDCRLVDSQNPTTLGSGNSPVSKSFTPTAVGKYVFEVNAYDSSTCNSFCSAGSIWYKNALVGGGGCDTSGHWTSSGSCTSTGCIKWLTVIEAPASPVCLDVTVVKKGTSSLEGLVPGDTIVITVTASGTVSDMATRIKKDGVTLAEVFSAEGTWVEQGKKWKYEYVIPASGQFEVSGFIKASGGVWK</sequence>
<feature type="compositionally biased region" description="Polar residues" evidence="1">
    <location>
        <begin position="1"/>
        <end position="10"/>
    </location>
</feature>
<proteinExistence type="predicted"/>
<accession>A0A2M7BBZ0</accession>
<dbReference type="EMBL" id="PEVC01000047">
    <property type="protein sequence ID" value="PIV00632.1"/>
    <property type="molecule type" value="Genomic_DNA"/>
</dbReference>
<evidence type="ECO:0000256" key="2">
    <source>
        <dbReference type="SAM" id="Phobius"/>
    </source>
</evidence>
<evidence type="ECO:0000313" key="3">
    <source>
        <dbReference type="EMBL" id="PIV00632.1"/>
    </source>
</evidence>
<gene>
    <name evidence="3" type="ORF">COS54_02560</name>
</gene>
<comment type="caution">
    <text evidence="3">The sequence shown here is derived from an EMBL/GenBank/DDBJ whole genome shotgun (WGS) entry which is preliminary data.</text>
</comment>
<name>A0A2M7BBZ0_9BACT</name>
<keyword evidence="2" id="KW-0472">Membrane</keyword>
<evidence type="ECO:0000313" key="4">
    <source>
        <dbReference type="Proteomes" id="UP000229631"/>
    </source>
</evidence>
<protein>
    <submittedName>
        <fullName evidence="3">Uncharacterized protein</fullName>
    </submittedName>
</protein>
<reference evidence="4" key="1">
    <citation type="submission" date="2017-09" db="EMBL/GenBank/DDBJ databases">
        <title>Depth-based differentiation of microbial function through sediment-hosted aquifers and enrichment of novel symbionts in the deep terrestrial subsurface.</title>
        <authorList>
            <person name="Probst A.J."/>
            <person name="Ladd B."/>
            <person name="Jarett J.K."/>
            <person name="Geller-Mcgrath D.E."/>
            <person name="Sieber C.M.K."/>
            <person name="Emerson J.B."/>
            <person name="Anantharaman K."/>
            <person name="Thomas B.C."/>
            <person name="Malmstrom R."/>
            <person name="Stieglmeier M."/>
            <person name="Klingl A."/>
            <person name="Woyke T."/>
            <person name="Ryan C.M."/>
            <person name="Banfield J.F."/>
        </authorList>
    </citation>
    <scope>NUCLEOTIDE SEQUENCE [LARGE SCALE GENOMIC DNA]</scope>
</reference>
<evidence type="ECO:0000256" key="1">
    <source>
        <dbReference type="SAM" id="MobiDB-lite"/>
    </source>
</evidence>
<keyword evidence="2" id="KW-0812">Transmembrane</keyword>